<dbReference type="AlphaFoldDB" id="A0A0R1RHB0"/>
<feature type="binding site" evidence="4">
    <location>
        <position position="93"/>
    </location>
    <ligand>
        <name>Mg(2+)</name>
        <dbReference type="ChEBI" id="CHEBI:18420"/>
        <label>2</label>
    </ligand>
</feature>
<evidence type="ECO:0000313" key="6">
    <source>
        <dbReference type="Proteomes" id="UP000051999"/>
    </source>
</evidence>
<dbReference type="OrthoDB" id="9772456at2"/>
<dbReference type="GO" id="GO:0006020">
    <property type="term" value="P:inositol metabolic process"/>
    <property type="evidence" value="ECO:0007669"/>
    <property type="project" value="TreeGrafter"/>
</dbReference>
<sequence>MMSKTEVLEIAGNVTSWLIEAGDKLRPGVNHISKVDTKSSRNDLVTNEDVSIEKLLDGHIRQTYPDAQIMGEENKAERPQNLHGLVFFVDPIDGTLNFVRKHDCFASMIGVYYDGEPVFGGILDVMNKDLYWGGSLLGVYRNDVKLDAVADCPLADGLIGASWRQLFTNRFNLGTIGYHASGVRILGSAGLEFVQLLNGRHVGYVSTLNPWDFAAGSILAEALGFETGSVSGYRLSLLRPADYVVMTPNAMKTFRKLAYA</sequence>
<keyword evidence="2" id="KW-0378">Hydrolase</keyword>
<accession>A0A0R1RHB0</accession>
<feature type="binding site" evidence="4">
    <location>
        <position position="72"/>
    </location>
    <ligand>
        <name>Mg(2+)</name>
        <dbReference type="ChEBI" id="CHEBI:18420"/>
        <label>1</label>
        <note>catalytic</note>
    </ligand>
</feature>
<dbReference type="PATRIC" id="fig|1114972.6.peg.2208"/>
<dbReference type="Gene3D" id="3.30.540.10">
    <property type="entry name" value="Fructose-1,6-Bisphosphatase, subunit A, domain 1"/>
    <property type="match status" value="1"/>
</dbReference>
<dbReference type="InterPro" id="IPR000760">
    <property type="entry name" value="Inositol_monophosphatase-like"/>
</dbReference>
<dbReference type="PANTHER" id="PTHR20854">
    <property type="entry name" value="INOSITOL MONOPHOSPHATASE"/>
    <property type="match status" value="1"/>
</dbReference>
<feature type="binding site" evidence="4">
    <location>
        <position position="212"/>
    </location>
    <ligand>
        <name>Mg(2+)</name>
        <dbReference type="ChEBI" id="CHEBI:18420"/>
        <label>1</label>
        <note>catalytic</note>
    </ligand>
</feature>
<protein>
    <submittedName>
        <fullName evidence="5">Myo-inositol monophosphatase</fullName>
    </submittedName>
</protein>
<dbReference type="eggNOG" id="COG0483">
    <property type="taxonomic scope" value="Bacteria"/>
</dbReference>
<reference evidence="5 6" key="1">
    <citation type="journal article" date="2015" name="Genome Announc.">
        <title>Expanding the biotechnology potential of lactobacilli through comparative genomics of 213 strains and associated genera.</title>
        <authorList>
            <person name="Sun Z."/>
            <person name="Harris H.M."/>
            <person name="McCann A."/>
            <person name="Guo C."/>
            <person name="Argimon S."/>
            <person name="Zhang W."/>
            <person name="Yang X."/>
            <person name="Jeffery I.B."/>
            <person name="Cooney J.C."/>
            <person name="Kagawa T.F."/>
            <person name="Liu W."/>
            <person name="Song Y."/>
            <person name="Salvetti E."/>
            <person name="Wrobel A."/>
            <person name="Rasinkangas P."/>
            <person name="Parkhill J."/>
            <person name="Rea M.C."/>
            <person name="O'Sullivan O."/>
            <person name="Ritari J."/>
            <person name="Douillard F.P."/>
            <person name="Paul Ross R."/>
            <person name="Yang R."/>
            <person name="Briner A.E."/>
            <person name="Felis G.E."/>
            <person name="de Vos W.M."/>
            <person name="Barrangou R."/>
            <person name="Klaenhammer T.R."/>
            <person name="Caufield P.W."/>
            <person name="Cui Y."/>
            <person name="Zhang H."/>
            <person name="O'Toole P.W."/>
        </authorList>
    </citation>
    <scope>NUCLEOTIDE SEQUENCE [LARGE SCALE GENOMIC DNA]</scope>
    <source>
        <strain evidence="5 6">DSM 15814</strain>
    </source>
</reference>
<keyword evidence="3 4" id="KW-0460">Magnesium</keyword>
<comment type="caution">
    <text evidence="5">The sequence shown here is derived from an EMBL/GenBank/DDBJ whole genome shotgun (WGS) entry which is preliminary data.</text>
</comment>
<name>A0A0R1RHB0_9LACO</name>
<proteinExistence type="predicted"/>
<keyword evidence="1 4" id="KW-0479">Metal-binding</keyword>
<dbReference type="CDD" id="cd01637">
    <property type="entry name" value="IMPase_like"/>
    <property type="match status" value="1"/>
</dbReference>
<dbReference type="EMBL" id="AZFF01000005">
    <property type="protein sequence ID" value="KRL56118.1"/>
    <property type="molecule type" value="Genomic_DNA"/>
</dbReference>
<dbReference type="RefSeq" id="WP_017262935.1">
    <property type="nucleotide sequence ID" value="NZ_AUAW01000006.1"/>
</dbReference>
<dbReference type="Proteomes" id="UP000051999">
    <property type="component" value="Unassembled WGS sequence"/>
</dbReference>
<dbReference type="Pfam" id="PF00459">
    <property type="entry name" value="Inositol_P"/>
    <property type="match status" value="1"/>
</dbReference>
<dbReference type="GO" id="GO:0046872">
    <property type="term" value="F:metal ion binding"/>
    <property type="evidence" value="ECO:0007669"/>
    <property type="project" value="UniProtKB-KW"/>
</dbReference>
<feature type="binding site" evidence="4">
    <location>
        <position position="90"/>
    </location>
    <ligand>
        <name>Mg(2+)</name>
        <dbReference type="ChEBI" id="CHEBI:18420"/>
        <label>2</label>
    </ligand>
</feature>
<keyword evidence="6" id="KW-1185">Reference proteome</keyword>
<dbReference type="PROSITE" id="PS00629">
    <property type="entry name" value="IMP_1"/>
    <property type="match status" value="1"/>
</dbReference>
<evidence type="ECO:0000256" key="3">
    <source>
        <dbReference type="ARBA" id="ARBA00022842"/>
    </source>
</evidence>
<gene>
    <name evidence="5" type="ORF">FD35_GL002158</name>
</gene>
<evidence type="ECO:0000256" key="2">
    <source>
        <dbReference type="ARBA" id="ARBA00022801"/>
    </source>
</evidence>
<evidence type="ECO:0000256" key="4">
    <source>
        <dbReference type="PIRSR" id="PIRSR600760-2"/>
    </source>
</evidence>
<dbReference type="GO" id="GO:0007165">
    <property type="term" value="P:signal transduction"/>
    <property type="evidence" value="ECO:0007669"/>
    <property type="project" value="TreeGrafter"/>
</dbReference>
<feature type="binding site" evidence="4">
    <location>
        <position position="92"/>
    </location>
    <ligand>
        <name>Mg(2+)</name>
        <dbReference type="ChEBI" id="CHEBI:18420"/>
        <label>1</label>
        <note>catalytic</note>
    </ligand>
</feature>
<dbReference type="Gene3D" id="3.40.190.80">
    <property type="match status" value="1"/>
</dbReference>
<dbReference type="SUPFAM" id="SSF56655">
    <property type="entry name" value="Carbohydrate phosphatase"/>
    <property type="match status" value="1"/>
</dbReference>
<dbReference type="GO" id="GO:0008934">
    <property type="term" value="F:inositol monophosphate 1-phosphatase activity"/>
    <property type="evidence" value="ECO:0007669"/>
    <property type="project" value="TreeGrafter"/>
</dbReference>
<dbReference type="PRINTS" id="PR00377">
    <property type="entry name" value="IMPHPHTASES"/>
</dbReference>
<organism evidence="5 6">
    <name type="scientific">Furfurilactobacillus rossiae DSM 15814</name>
    <dbReference type="NCBI Taxonomy" id="1114972"/>
    <lineage>
        <taxon>Bacteria</taxon>
        <taxon>Bacillati</taxon>
        <taxon>Bacillota</taxon>
        <taxon>Bacilli</taxon>
        <taxon>Lactobacillales</taxon>
        <taxon>Lactobacillaceae</taxon>
        <taxon>Furfurilactobacillus</taxon>
    </lineage>
</organism>
<dbReference type="STRING" id="1114972.FD35_GL002158"/>
<evidence type="ECO:0000313" key="5">
    <source>
        <dbReference type="EMBL" id="KRL56118.1"/>
    </source>
</evidence>
<evidence type="ECO:0000256" key="1">
    <source>
        <dbReference type="ARBA" id="ARBA00022723"/>
    </source>
</evidence>
<comment type="cofactor">
    <cofactor evidence="4">
        <name>Mg(2+)</name>
        <dbReference type="ChEBI" id="CHEBI:18420"/>
    </cofactor>
</comment>
<dbReference type="InterPro" id="IPR020583">
    <property type="entry name" value="Inositol_monoP_metal-BS"/>
</dbReference>
<dbReference type="PANTHER" id="PTHR20854:SF4">
    <property type="entry name" value="INOSITOL-1-MONOPHOSPHATASE-RELATED"/>
    <property type="match status" value="1"/>
</dbReference>